<accession>A0A3M8DIL5</accession>
<protein>
    <submittedName>
        <fullName evidence="4">Phospholipase</fullName>
    </submittedName>
</protein>
<gene>
    <name evidence="4" type="ORF">EDM56_14815</name>
</gene>
<comment type="subcellular location">
    <subcellularLocation>
        <location evidence="1">Secreted</location>
    </subcellularLocation>
</comment>
<keyword evidence="5" id="KW-1185">Reference proteome</keyword>
<evidence type="ECO:0000259" key="3">
    <source>
        <dbReference type="Pfam" id="PF00068"/>
    </source>
</evidence>
<dbReference type="GO" id="GO:0050482">
    <property type="term" value="P:arachidonate secretion"/>
    <property type="evidence" value="ECO:0007669"/>
    <property type="project" value="InterPro"/>
</dbReference>
<dbReference type="GO" id="GO:0005576">
    <property type="term" value="C:extracellular region"/>
    <property type="evidence" value="ECO:0007669"/>
    <property type="project" value="UniProtKB-SubCell"/>
</dbReference>
<dbReference type="InterPro" id="IPR033113">
    <property type="entry name" value="PLA2_histidine"/>
</dbReference>
<evidence type="ECO:0000313" key="5">
    <source>
        <dbReference type="Proteomes" id="UP000271031"/>
    </source>
</evidence>
<dbReference type="Proteomes" id="UP000271031">
    <property type="component" value="Unassembled WGS sequence"/>
</dbReference>
<dbReference type="Gene3D" id="1.20.90.10">
    <property type="entry name" value="Phospholipase A2 domain"/>
    <property type="match status" value="1"/>
</dbReference>
<dbReference type="GO" id="GO:0006644">
    <property type="term" value="P:phospholipid metabolic process"/>
    <property type="evidence" value="ECO:0007669"/>
    <property type="project" value="InterPro"/>
</dbReference>
<evidence type="ECO:0000313" key="4">
    <source>
        <dbReference type="EMBL" id="RNB86977.1"/>
    </source>
</evidence>
<dbReference type="InterPro" id="IPR036444">
    <property type="entry name" value="PLipase_A2_dom_sf"/>
</dbReference>
<organism evidence="4 5">
    <name type="scientific">Brevibacillus fluminis</name>
    <dbReference type="NCBI Taxonomy" id="511487"/>
    <lineage>
        <taxon>Bacteria</taxon>
        <taxon>Bacillati</taxon>
        <taxon>Bacillota</taxon>
        <taxon>Bacilli</taxon>
        <taxon>Bacillales</taxon>
        <taxon>Paenibacillaceae</taxon>
        <taxon>Brevibacillus</taxon>
    </lineage>
</organism>
<comment type="caution">
    <text evidence="4">The sequence shown here is derived from an EMBL/GenBank/DDBJ whole genome shotgun (WGS) entry which is preliminary data.</text>
</comment>
<dbReference type="AlphaFoldDB" id="A0A3M8DIL5"/>
<reference evidence="4 5" key="1">
    <citation type="submission" date="2018-10" db="EMBL/GenBank/DDBJ databases">
        <title>Phylogenomics of Brevibacillus.</title>
        <authorList>
            <person name="Dunlap C."/>
        </authorList>
    </citation>
    <scope>NUCLEOTIDE SEQUENCE [LARGE SCALE GENOMIC DNA]</scope>
    <source>
        <strain evidence="4 5">JCM 15716</strain>
    </source>
</reference>
<dbReference type="EMBL" id="RHHQ01000012">
    <property type="protein sequence ID" value="RNB86977.1"/>
    <property type="molecule type" value="Genomic_DNA"/>
</dbReference>
<name>A0A3M8DIL5_9BACL</name>
<sequence length="97" mass="11179">MGKNKRRKLFPCFYGNWCGPGCSGPDDPIDDVDNCCKKHDKCYEKKGYFSKSCDKKLLECLQSKVNSRTPKGRAAGIIYSYYSLHRRDDFYQKDSSS</sequence>
<dbReference type="SUPFAM" id="SSF48619">
    <property type="entry name" value="Phospholipase A2, PLA2"/>
    <property type="match status" value="1"/>
</dbReference>
<dbReference type="GO" id="GO:0004623">
    <property type="term" value="F:phospholipase A2 activity"/>
    <property type="evidence" value="ECO:0007669"/>
    <property type="project" value="InterPro"/>
</dbReference>
<dbReference type="Pfam" id="PF00068">
    <property type="entry name" value="Phospholip_A2_1"/>
    <property type="match status" value="1"/>
</dbReference>
<dbReference type="InterPro" id="IPR016090">
    <property type="entry name" value="PLA2-like_dom"/>
</dbReference>
<evidence type="ECO:0000256" key="2">
    <source>
        <dbReference type="ARBA" id="ARBA00022525"/>
    </source>
</evidence>
<proteinExistence type="predicted"/>
<dbReference type="OrthoDB" id="5125543at2"/>
<dbReference type="PROSITE" id="PS00118">
    <property type="entry name" value="PA2_HIS"/>
    <property type="match status" value="1"/>
</dbReference>
<feature type="domain" description="Phospholipase A2-like central" evidence="3">
    <location>
        <begin position="13"/>
        <end position="68"/>
    </location>
</feature>
<keyword evidence="2" id="KW-0964">Secreted</keyword>
<evidence type="ECO:0000256" key="1">
    <source>
        <dbReference type="ARBA" id="ARBA00004613"/>
    </source>
</evidence>